<dbReference type="RefSeq" id="WP_307632413.1">
    <property type="nucleotide sequence ID" value="NZ_JAPHEH010000001.1"/>
</dbReference>
<reference evidence="3" key="1">
    <citation type="journal article" date="2022" name="bioRxiv">
        <title>Thiovibrio frasassiensisgen. nov., sp. nov., an autotrophic, elemental sulfur disproportionating bacterium isolated from sulfidic karst sediment, and proposal of Thiovibrionaceae fam. nov.</title>
        <authorList>
            <person name="Aronson H."/>
            <person name="Thomas C."/>
            <person name="Bhattacharyya M."/>
            <person name="Eckstein S."/>
            <person name="Jensen S."/>
            <person name="Barco R."/>
            <person name="Macalady J."/>
            <person name="Amend J."/>
        </authorList>
    </citation>
    <scope>NUCLEOTIDE SEQUENCE</scope>
    <source>
        <strain evidence="3">RS19-109</strain>
    </source>
</reference>
<dbReference type="PANTHER" id="PTHR37813">
    <property type="entry name" value="FELS-2 PROPHAGE PROTEIN"/>
    <property type="match status" value="1"/>
</dbReference>
<protein>
    <submittedName>
        <fullName evidence="3">Phage tail tape measure protein</fullName>
    </submittedName>
</protein>
<evidence type="ECO:0000313" key="3">
    <source>
        <dbReference type="EMBL" id="MDG4475441.1"/>
    </source>
</evidence>
<dbReference type="NCBIfam" id="TIGR01760">
    <property type="entry name" value="tape_meas_TP901"/>
    <property type="match status" value="1"/>
</dbReference>
<gene>
    <name evidence="3" type="ORF">OLX77_04620</name>
</gene>
<evidence type="ECO:0000313" key="4">
    <source>
        <dbReference type="Proteomes" id="UP001154240"/>
    </source>
</evidence>
<dbReference type="PANTHER" id="PTHR37813:SF1">
    <property type="entry name" value="FELS-2 PROPHAGE PROTEIN"/>
    <property type="match status" value="1"/>
</dbReference>
<feature type="domain" description="Phage tail tape measure protein" evidence="2">
    <location>
        <begin position="103"/>
        <end position="297"/>
    </location>
</feature>
<evidence type="ECO:0000256" key="1">
    <source>
        <dbReference type="ARBA" id="ARBA00022612"/>
    </source>
</evidence>
<accession>A0A9X4MDQ0</accession>
<dbReference type="Pfam" id="PF10145">
    <property type="entry name" value="PhageMin_Tail"/>
    <property type="match status" value="1"/>
</dbReference>
<evidence type="ECO:0000259" key="2">
    <source>
        <dbReference type="Pfam" id="PF10145"/>
    </source>
</evidence>
<dbReference type="EMBL" id="JAPHEH010000001">
    <property type="protein sequence ID" value="MDG4475441.1"/>
    <property type="molecule type" value="Genomic_DNA"/>
</dbReference>
<keyword evidence="1" id="KW-1188">Viral release from host cell</keyword>
<proteinExistence type="predicted"/>
<reference evidence="3" key="2">
    <citation type="submission" date="2022-10" db="EMBL/GenBank/DDBJ databases">
        <authorList>
            <person name="Aronson H.S."/>
        </authorList>
    </citation>
    <scope>NUCLEOTIDE SEQUENCE</scope>
    <source>
        <strain evidence="3">RS19-109</strain>
    </source>
</reference>
<dbReference type="Proteomes" id="UP001154240">
    <property type="component" value="Unassembled WGS sequence"/>
</dbReference>
<sequence length="601" mass="62579">MADNMKLFLELVANASGFKTEMNSSKSAVTRFARGAKSELDALKGAFGSVHGQLASLGVGIGAVKIMMDSARLDKSLTQIGQTAGEGSGKVSALRAELFALSRESGQGVEDLRDGFNSLVQSGLNMKESKEALKGINTAMAVTGANAQTLSSGLTVAATAYNFDLAKPGMALDMLDKMTVAGRLGNAELENLSSIFARVGVNSASAGMGFEKTLAFIEGLSMVEKNPERLATLADSTMRVFTNLKYMSEAQKGTGVKFFDAKGARRDALDVLGDIKKKYDTLTTDQQRAVFIQKAFGHADLDTIKGIKTLLQGDALDKVREFSATISDAGGTLKRDFSEATRNLIDQTGMLKNDLREAADGFVQPINKTLGQFIQFARDKKENGGLDLDGKEMIMGGLGGTFGTLLLARYGAKSVGAAVKKMLGHGSSVGLGVAEGKALEMAAGVTPVFVVNWPGGFGAGGAAAVAETAAAAAGGGSTLAAAAPLAIPLATAVVAELSMVIGKAITDAQVSASSQETLRSLRGRHMVMGGGEDSYQVKAIDSVLNRGYEGGRGQMKNDINLSIAIDGNNRVVTQTSDPNTHTKINTMRRGSFAPAAMASSH</sequence>
<comment type="caution">
    <text evidence="3">The sequence shown here is derived from an EMBL/GenBank/DDBJ whole genome shotgun (WGS) entry which is preliminary data.</text>
</comment>
<name>A0A9X4MDQ0_9BACT</name>
<keyword evidence="4" id="KW-1185">Reference proteome</keyword>
<dbReference type="AlphaFoldDB" id="A0A9X4MDQ0"/>
<dbReference type="InterPro" id="IPR010090">
    <property type="entry name" value="Phage_tape_meas"/>
</dbReference>
<organism evidence="3 4">
    <name type="scientific">Thiovibrio frasassiensis</name>
    <dbReference type="NCBI Taxonomy" id="2984131"/>
    <lineage>
        <taxon>Bacteria</taxon>
        <taxon>Pseudomonadati</taxon>
        <taxon>Thermodesulfobacteriota</taxon>
        <taxon>Desulfobulbia</taxon>
        <taxon>Desulfobulbales</taxon>
        <taxon>Thiovibrionaceae</taxon>
        <taxon>Thiovibrio</taxon>
    </lineage>
</organism>